<keyword evidence="2" id="KW-1185">Reference proteome</keyword>
<protein>
    <submittedName>
        <fullName evidence="1">Uncharacterized protein</fullName>
    </submittedName>
</protein>
<comment type="caution">
    <text evidence="1">The sequence shown here is derived from an EMBL/GenBank/DDBJ whole genome shotgun (WGS) entry which is preliminary data.</text>
</comment>
<dbReference type="AlphaFoldDB" id="A0A8K0NSG9"/>
<evidence type="ECO:0000313" key="2">
    <source>
        <dbReference type="Proteomes" id="UP000812966"/>
    </source>
</evidence>
<dbReference type="EMBL" id="JABELV010000023">
    <property type="protein sequence ID" value="KAG7562909.1"/>
    <property type="molecule type" value="Genomic_DNA"/>
</dbReference>
<accession>A0A8K0NSG9</accession>
<organism evidence="1 2">
    <name type="scientific">Filobasidium floriforme</name>
    <dbReference type="NCBI Taxonomy" id="5210"/>
    <lineage>
        <taxon>Eukaryota</taxon>
        <taxon>Fungi</taxon>
        <taxon>Dikarya</taxon>
        <taxon>Basidiomycota</taxon>
        <taxon>Agaricomycotina</taxon>
        <taxon>Tremellomycetes</taxon>
        <taxon>Filobasidiales</taxon>
        <taxon>Filobasidiaceae</taxon>
        <taxon>Filobasidium</taxon>
    </lineage>
</organism>
<dbReference type="Proteomes" id="UP000812966">
    <property type="component" value="Unassembled WGS sequence"/>
</dbReference>
<proteinExistence type="predicted"/>
<gene>
    <name evidence="1" type="ORF">FFLO_01599</name>
</gene>
<evidence type="ECO:0000313" key="1">
    <source>
        <dbReference type="EMBL" id="KAG7562909.1"/>
    </source>
</evidence>
<sequence length="227" mass="25569">MSQNSTSISSALKYFQHIIRSQSPYIVPAEAANNNNVKFCDGAAQEVKQSAFTAWYSVQASPSTQPYGTTKDVARFLDCVDLCDADRKPQNEADPDNVENASNGCRSVTYNPEKKECKQYTTLPQNVMTPFYPAAGSQENVAIIDPCGSDRMKQVRYFPVPGMDYVIYTFMRVQRLVILRKVYHASRKRYCSAIPASRKELDQLLAIGARFETDFDLYAITGRVVRQ</sequence>
<name>A0A8K0NSG9_9TREE</name>
<reference evidence="1" key="1">
    <citation type="submission" date="2020-04" db="EMBL/GenBank/DDBJ databases">
        <title>Analysis of mating type loci in Filobasidium floriforme.</title>
        <authorList>
            <person name="Nowrousian M."/>
        </authorList>
    </citation>
    <scope>NUCLEOTIDE SEQUENCE</scope>
    <source>
        <strain evidence="1">CBS 6242</strain>
    </source>
</reference>